<keyword evidence="2" id="KW-0503">Monooxygenase</keyword>
<sequence length="108" mass="12654">MPQIQTANQPVTQITIVEAEPDKQAEALSLMTERARFMARQPGFVSISLHRSLDGRRIVNYIQWSSREQLEAAHKAPQFRKEWDRFDRMTDDIDPHLYEVCEILDGKR</sequence>
<dbReference type="AlphaFoldDB" id="A0A1T4LHQ9"/>
<dbReference type="InterPro" id="IPR011008">
    <property type="entry name" value="Dimeric_a/b-barrel"/>
</dbReference>
<reference evidence="3" key="1">
    <citation type="submission" date="2017-02" db="EMBL/GenBank/DDBJ databases">
        <authorList>
            <person name="Varghese N."/>
            <person name="Submissions S."/>
        </authorList>
    </citation>
    <scope>NUCLEOTIDE SEQUENCE [LARGE SCALE GENOMIC DNA]</scope>
    <source>
        <strain evidence="3">ATCC 27094</strain>
    </source>
</reference>
<evidence type="ECO:0000313" key="2">
    <source>
        <dbReference type="EMBL" id="SJZ54131.1"/>
    </source>
</evidence>
<dbReference type="GO" id="GO:0004497">
    <property type="term" value="F:monooxygenase activity"/>
    <property type="evidence" value="ECO:0007669"/>
    <property type="project" value="UniProtKB-KW"/>
</dbReference>
<dbReference type="SUPFAM" id="SSF54909">
    <property type="entry name" value="Dimeric alpha+beta barrel"/>
    <property type="match status" value="1"/>
</dbReference>
<accession>A0A1T4LHQ9</accession>
<keyword evidence="2" id="KW-0560">Oxidoreductase</keyword>
<dbReference type="Pfam" id="PF03992">
    <property type="entry name" value="ABM"/>
    <property type="match status" value="1"/>
</dbReference>
<gene>
    <name evidence="2" type="ORF">SAMN02745126_01549</name>
</gene>
<dbReference type="InterPro" id="IPR007138">
    <property type="entry name" value="ABM_dom"/>
</dbReference>
<name>A0A1T4LHQ9_9HYPH</name>
<dbReference type="Gene3D" id="3.30.70.100">
    <property type="match status" value="1"/>
</dbReference>
<keyword evidence="3" id="KW-1185">Reference proteome</keyword>
<protein>
    <submittedName>
        <fullName evidence="2">Heme-degrading monooxygenase HmoA</fullName>
    </submittedName>
</protein>
<feature type="domain" description="ABM" evidence="1">
    <location>
        <begin position="11"/>
        <end position="100"/>
    </location>
</feature>
<evidence type="ECO:0000259" key="1">
    <source>
        <dbReference type="PROSITE" id="PS51725"/>
    </source>
</evidence>
<proteinExistence type="predicted"/>
<organism evidence="2 3">
    <name type="scientific">Enhydrobacter aerosaccus</name>
    <dbReference type="NCBI Taxonomy" id="225324"/>
    <lineage>
        <taxon>Bacteria</taxon>
        <taxon>Pseudomonadati</taxon>
        <taxon>Pseudomonadota</taxon>
        <taxon>Alphaproteobacteria</taxon>
        <taxon>Hyphomicrobiales</taxon>
        <taxon>Enhydrobacter</taxon>
    </lineage>
</organism>
<dbReference type="EMBL" id="FUWJ01000001">
    <property type="protein sequence ID" value="SJZ54131.1"/>
    <property type="molecule type" value="Genomic_DNA"/>
</dbReference>
<dbReference type="RefSeq" id="WP_085933170.1">
    <property type="nucleotide sequence ID" value="NZ_FUWJ01000001.1"/>
</dbReference>
<dbReference type="Proteomes" id="UP000190092">
    <property type="component" value="Unassembled WGS sequence"/>
</dbReference>
<dbReference type="PROSITE" id="PS51725">
    <property type="entry name" value="ABM"/>
    <property type="match status" value="1"/>
</dbReference>
<evidence type="ECO:0000313" key="3">
    <source>
        <dbReference type="Proteomes" id="UP000190092"/>
    </source>
</evidence>
<dbReference type="OrthoDB" id="1494517at2"/>
<dbReference type="STRING" id="225324.SAMN02745126_01549"/>